<keyword evidence="3" id="KW-1185">Reference proteome</keyword>
<protein>
    <submittedName>
        <fullName evidence="2">Uncharacterized protein</fullName>
    </submittedName>
</protein>
<evidence type="ECO:0000256" key="1">
    <source>
        <dbReference type="SAM" id="Phobius"/>
    </source>
</evidence>
<comment type="caution">
    <text evidence="2">The sequence shown here is derived from an EMBL/GenBank/DDBJ whole genome shotgun (WGS) entry which is preliminary data.</text>
</comment>
<dbReference type="AlphaFoldDB" id="A0A1S2VE51"/>
<gene>
    <name evidence="2" type="ORF">BLX24_22085</name>
</gene>
<organism evidence="2 3">
    <name type="scientific">Arsenicibacter rosenii</name>
    <dbReference type="NCBI Taxonomy" id="1750698"/>
    <lineage>
        <taxon>Bacteria</taxon>
        <taxon>Pseudomonadati</taxon>
        <taxon>Bacteroidota</taxon>
        <taxon>Cytophagia</taxon>
        <taxon>Cytophagales</taxon>
        <taxon>Spirosomataceae</taxon>
        <taxon>Arsenicibacter</taxon>
    </lineage>
</organism>
<keyword evidence="1" id="KW-1133">Transmembrane helix</keyword>
<evidence type="ECO:0000313" key="2">
    <source>
        <dbReference type="EMBL" id="OIN57037.1"/>
    </source>
</evidence>
<proteinExistence type="predicted"/>
<feature type="transmembrane region" description="Helical" evidence="1">
    <location>
        <begin position="20"/>
        <end position="40"/>
    </location>
</feature>
<dbReference type="EMBL" id="MORL01000016">
    <property type="protein sequence ID" value="OIN57037.1"/>
    <property type="molecule type" value="Genomic_DNA"/>
</dbReference>
<keyword evidence="1" id="KW-0812">Transmembrane</keyword>
<reference evidence="2 3" key="1">
    <citation type="submission" date="2016-10" db="EMBL/GenBank/DDBJ databases">
        <title>Arsenicibacter rosenii gen. nov., sp. nov., an efficient arsenic-methylating bacterium isolated from an arsenic-contaminated paddy soil.</title>
        <authorList>
            <person name="Huang K."/>
        </authorList>
    </citation>
    <scope>NUCLEOTIDE SEQUENCE [LARGE SCALE GENOMIC DNA]</scope>
    <source>
        <strain evidence="2 3">SM-1</strain>
    </source>
</reference>
<evidence type="ECO:0000313" key="3">
    <source>
        <dbReference type="Proteomes" id="UP000181790"/>
    </source>
</evidence>
<sequence length="152" mass="18128">MLVDQATNHYLTPLDMKHLNITAAFLLLMAWLALCSYSYMYRRIVVTLFAPENTVSFRYTTRRAEFNMREEVSWKTGERKYATIEAHFNRYRQCHPTTADTVLYRTFRKDAWQFWNWFAFFTHPRYKLPYIDPATVPQSPRTIPPGICPEEG</sequence>
<keyword evidence="1" id="KW-0472">Membrane</keyword>
<dbReference type="Proteomes" id="UP000181790">
    <property type="component" value="Unassembled WGS sequence"/>
</dbReference>
<name>A0A1S2VE51_9BACT</name>
<accession>A0A1S2VE51</accession>